<evidence type="ECO:0000256" key="2">
    <source>
        <dbReference type="ARBA" id="ARBA00022737"/>
    </source>
</evidence>
<dbReference type="Pfam" id="PF01344">
    <property type="entry name" value="Kelch_1"/>
    <property type="match status" value="2"/>
</dbReference>
<dbReference type="AlphaFoldDB" id="A0AAD3SQI1"/>
<feature type="compositionally biased region" description="Basic and acidic residues" evidence="3">
    <location>
        <begin position="20"/>
        <end position="30"/>
    </location>
</feature>
<dbReference type="SMART" id="SM00612">
    <property type="entry name" value="Kelch"/>
    <property type="match status" value="3"/>
</dbReference>
<keyword evidence="1" id="KW-0880">Kelch repeat</keyword>
<name>A0AAD3SQI1_NEPGR</name>
<sequence>MVHKEEILREILGQVGIGETDGHDGERTIEEIPSNRNLGEGPQWSSDGPPPEKIRIWEANKNSDYSWPIFSASNSTLNASANVEPQDADYSIVPLLSDELEAIILARFPISEYWKVCLLNKRFLALFKKGELFRIRREIRVRDLSVFMLASGERNWWVFDRQFTCRRQLPILPADTCFSSGDKETLCAGTHLIVSGKEIEDPAIWRYELATNRWNKGPSMIDPRCLFASATSGDFAFVAGGIGMGPNKGVLNSAEKYNPENTLWEPLPRMKEKRKLCSGVYMDSKFYVIGGQNENGDALTCAEVFHEEKNIWVKIHGMLKDSPVVTSESPPLVAVVNNELYLIETCSNQLKVYLKESNSWKKLGPVPVRTDFNRGWGVAFKSLGDELLVIGGSAISYAGHGMTIYTCCPNPSEGELQWKLLDSGENRSSHFILNCSVMVA</sequence>
<dbReference type="InterPro" id="IPR006652">
    <property type="entry name" value="Kelch_1"/>
</dbReference>
<dbReference type="EMBL" id="BSYO01000014">
    <property type="protein sequence ID" value="GMH15034.1"/>
    <property type="molecule type" value="Genomic_DNA"/>
</dbReference>
<dbReference type="InterPro" id="IPR052439">
    <property type="entry name" value="F-box/Kelch-repeat"/>
</dbReference>
<organism evidence="4 5">
    <name type="scientific">Nepenthes gracilis</name>
    <name type="common">Slender pitcher plant</name>
    <dbReference type="NCBI Taxonomy" id="150966"/>
    <lineage>
        <taxon>Eukaryota</taxon>
        <taxon>Viridiplantae</taxon>
        <taxon>Streptophyta</taxon>
        <taxon>Embryophyta</taxon>
        <taxon>Tracheophyta</taxon>
        <taxon>Spermatophyta</taxon>
        <taxon>Magnoliopsida</taxon>
        <taxon>eudicotyledons</taxon>
        <taxon>Gunneridae</taxon>
        <taxon>Pentapetalae</taxon>
        <taxon>Caryophyllales</taxon>
        <taxon>Nepenthaceae</taxon>
        <taxon>Nepenthes</taxon>
    </lineage>
</organism>
<dbReference type="FunFam" id="2.120.10.80:FF:000007">
    <property type="entry name" value="F-box/kelch-repeat protein SKIP11"/>
    <property type="match status" value="1"/>
</dbReference>
<dbReference type="Gene3D" id="2.120.10.80">
    <property type="entry name" value="Kelch-type beta propeller"/>
    <property type="match status" value="1"/>
</dbReference>
<proteinExistence type="predicted"/>
<evidence type="ECO:0000313" key="4">
    <source>
        <dbReference type="EMBL" id="GMH15034.1"/>
    </source>
</evidence>
<dbReference type="GO" id="GO:0005829">
    <property type="term" value="C:cytosol"/>
    <property type="evidence" value="ECO:0007669"/>
    <property type="project" value="TreeGrafter"/>
</dbReference>
<dbReference type="Proteomes" id="UP001279734">
    <property type="component" value="Unassembled WGS sequence"/>
</dbReference>
<keyword evidence="2" id="KW-0677">Repeat</keyword>
<keyword evidence="5" id="KW-1185">Reference proteome</keyword>
<feature type="region of interest" description="Disordered" evidence="3">
    <location>
        <begin position="17"/>
        <end position="50"/>
    </location>
</feature>
<dbReference type="InterPro" id="IPR015915">
    <property type="entry name" value="Kelch-typ_b-propeller"/>
</dbReference>
<dbReference type="SUPFAM" id="SSF117281">
    <property type="entry name" value="Kelch motif"/>
    <property type="match status" value="1"/>
</dbReference>
<dbReference type="GO" id="GO:0005634">
    <property type="term" value="C:nucleus"/>
    <property type="evidence" value="ECO:0007669"/>
    <property type="project" value="UniProtKB-ARBA"/>
</dbReference>
<evidence type="ECO:0000256" key="1">
    <source>
        <dbReference type="ARBA" id="ARBA00022441"/>
    </source>
</evidence>
<evidence type="ECO:0000256" key="3">
    <source>
        <dbReference type="SAM" id="MobiDB-lite"/>
    </source>
</evidence>
<protein>
    <submittedName>
        <fullName evidence="4">Uncharacterized protein</fullName>
    </submittedName>
</protein>
<dbReference type="PANTHER" id="PTHR46122">
    <property type="entry name" value="GALACTOSE OXIDASE/KELCH REPEAT PROTEIN-RELATED"/>
    <property type="match status" value="1"/>
</dbReference>
<comment type="caution">
    <text evidence="4">The sequence shown here is derived from an EMBL/GenBank/DDBJ whole genome shotgun (WGS) entry which is preliminary data.</text>
</comment>
<gene>
    <name evidence="4" type="ORF">Nepgr_016875</name>
</gene>
<accession>A0AAD3SQI1</accession>
<evidence type="ECO:0000313" key="5">
    <source>
        <dbReference type="Proteomes" id="UP001279734"/>
    </source>
</evidence>
<dbReference type="PANTHER" id="PTHR46122:SF5">
    <property type="entry name" value="F-BOX DOMAIN-CONTAINING PROTEIN"/>
    <property type="match status" value="1"/>
</dbReference>
<reference evidence="4" key="1">
    <citation type="submission" date="2023-05" db="EMBL/GenBank/DDBJ databases">
        <title>Nepenthes gracilis genome sequencing.</title>
        <authorList>
            <person name="Fukushima K."/>
        </authorList>
    </citation>
    <scope>NUCLEOTIDE SEQUENCE</scope>
    <source>
        <strain evidence="4">SING2019-196</strain>
    </source>
</reference>